<accession>A0A9Q1G4L7</accession>
<gene>
    <name evidence="1" type="ORF">SKAU_G00054960</name>
</gene>
<name>A0A9Q1G4L7_SYNKA</name>
<dbReference type="AlphaFoldDB" id="A0A9Q1G4L7"/>
<comment type="caution">
    <text evidence="1">The sequence shown here is derived from an EMBL/GenBank/DDBJ whole genome shotgun (WGS) entry which is preliminary data.</text>
</comment>
<dbReference type="Proteomes" id="UP001152622">
    <property type="component" value="Chromosome 2"/>
</dbReference>
<sequence>MTSDSWLEGSLICAVSGSPFRGGANAERTVYRCHGRPGQSAARRTLSHLLVCNALLPGHQMNAIVSLFSRNEARCTYLRTNTAGVQQLVLEDTYPLASADGKRPRRQIISLASVFA</sequence>
<evidence type="ECO:0000313" key="1">
    <source>
        <dbReference type="EMBL" id="KAJ8374916.1"/>
    </source>
</evidence>
<organism evidence="1 2">
    <name type="scientific">Synaphobranchus kaupii</name>
    <name type="common">Kaup's arrowtooth eel</name>
    <dbReference type="NCBI Taxonomy" id="118154"/>
    <lineage>
        <taxon>Eukaryota</taxon>
        <taxon>Metazoa</taxon>
        <taxon>Chordata</taxon>
        <taxon>Craniata</taxon>
        <taxon>Vertebrata</taxon>
        <taxon>Euteleostomi</taxon>
        <taxon>Actinopterygii</taxon>
        <taxon>Neopterygii</taxon>
        <taxon>Teleostei</taxon>
        <taxon>Anguilliformes</taxon>
        <taxon>Synaphobranchidae</taxon>
        <taxon>Synaphobranchus</taxon>
    </lineage>
</organism>
<evidence type="ECO:0000313" key="2">
    <source>
        <dbReference type="Proteomes" id="UP001152622"/>
    </source>
</evidence>
<keyword evidence="2" id="KW-1185">Reference proteome</keyword>
<protein>
    <submittedName>
        <fullName evidence="1">Uncharacterized protein</fullName>
    </submittedName>
</protein>
<dbReference type="EMBL" id="JAINUF010000002">
    <property type="protein sequence ID" value="KAJ8374916.1"/>
    <property type="molecule type" value="Genomic_DNA"/>
</dbReference>
<reference evidence="1" key="1">
    <citation type="journal article" date="2023" name="Science">
        <title>Genome structures resolve the early diversification of teleost fishes.</title>
        <authorList>
            <person name="Parey E."/>
            <person name="Louis A."/>
            <person name="Montfort J."/>
            <person name="Bouchez O."/>
            <person name="Roques C."/>
            <person name="Iampietro C."/>
            <person name="Lluch J."/>
            <person name="Castinel A."/>
            <person name="Donnadieu C."/>
            <person name="Desvignes T."/>
            <person name="Floi Bucao C."/>
            <person name="Jouanno E."/>
            <person name="Wen M."/>
            <person name="Mejri S."/>
            <person name="Dirks R."/>
            <person name="Jansen H."/>
            <person name="Henkel C."/>
            <person name="Chen W.J."/>
            <person name="Zahm M."/>
            <person name="Cabau C."/>
            <person name="Klopp C."/>
            <person name="Thompson A.W."/>
            <person name="Robinson-Rechavi M."/>
            <person name="Braasch I."/>
            <person name="Lecointre G."/>
            <person name="Bobe J."/>
            <person name="Postlethwait J.H."/>
            <person name="Berthelot C."/>
            <person name="Roest Crollius H."/>
            <person name="Guiguen Y."/>
        </authorList>
    </citation>
    <scope>NUCLEOTIDE SEQUENCE</scope>
    <source>
        <strain evidence="1">WJC10195</strain>
    </source>
</reference>
<proteinExistence type="predicted"/>